<accession>A0ACB7TJ04</accession>
<sequence length="247" mass="25826">MGGGTKEAVQCSLQNASHGKQTQNAGRLGHSTRRARAWCSAVSIPAPPADGPRPGRSKAPEGISCNKEVQVVSGAGRRSFSSPLSSHLGAPGSLSALFLGSTTKAASFQGQGDSHGRDDTFDTSPSHTSLGGLSVNSLEAATWGPNAPVRDRCVTERSRLQCPVTVVDENCGNHSKHIPRAEKRNASTLPVHTSCAVTQDFTMEAGDPIARSPTQRRTLERLATVIVPPHNGDGGNGCQDMLEGRDA</sequence>
<name>A0ACB7TJ04_HYAAI</name>
<keyword evidence="2" id="KW-1185">Reference proteome</keyword>
<evidence type="ECO:0000313" key="2">
    <source>
        <dbReference type="Proteomes" id="UP000821845"/>
    </source>
</evidence>
<gene>
    <name evidence="1" type="ORF">HPB50_011721</name>
</gene>
<dbReference type="EMBL" id="CM023481">
    <property type="protein sequence ID" value="KAH6946113.1"/>
    <property type="molecule type" value="Genomic_DNA"/>
</dbReference>
<protein>
    <submittedName>
        <fullName evidence="1">Uncharacterized protein</fullName>
    </submittedName>
</protein>
<proteinExistence type="predicted"/>
<organism evidence="1 2">
    <name type="scientific">Hyalomma asiaticum</name>
    <name type="common">Tick</name>
    <dbReference type="NCBI Taxonomy" id="266040"/>
    <lineage>
        <taxon>Eukaryota</taxon>
        <taxon>Metazoa</taxon>
        <taxon>Ecdysozoa</taxon>
        <taxon>Arthropoda</taxon>
        <taxon>Chelicerata</taxon>
        <taxon>Arachnida</taxon>
        <taxon>Acari</taxon>
        <taxon>Parasitiformes</taxon>
        <taxon>Ixodida</taxon>
        <taxon>Ixodoidea</taxon>
        <taxon>Ixodidae</taxon>
        <taxon>Hyalomminae</taxon>
        <taxon>Hyalomma</taxon>
    </lineage>
</organism>
<comment type="caution">
    <text evidence="1">The sequence shown here is derived from an EMBL/GenBank/DDBJ whole genome shotgun (WGS) entry which is preliminary data.</text>
</comment>
<reference evidence="1" key="1">
    <citation type="submission" date="2020-05" db="EMBL/GenBank/DDBJ databases">
        <title>Large-scale comparative analyses of tick genomes elucidate their genetic diversity and vector capacities.</title>
        <authorList>
            <person name="Jia N."/>
            <person name="Wang J."/>
            <person name="Shi W."/>
            <person name="Du L."/>
            <person name="Sun Y."/>
            <person name="Zhan W."/>
            <person name="Jiang J."/>
            <person name="Wang Q."/>
            <person name="Zhang B."/>
            <person name="Ji P."/>
            <person name="Sakyi L.B."/>
            <person name="Cui X."/>
            <person name="Yuan T."/>
            <person name="Jiang B."/>
            <person name="Yang W."/>
            <person name="Lam T.T.-Y."/>
            <person name="Chang Q."/>
            <person name="Ding S."/>
            <person name="Wang X."/>
            <person name="Zhu J."/>
            <person name="Ruan X."/>
            <person name="Zhao L."/>
            <person name="Wei J."/>
            <person name="Que T."/>
            <person name="Du C."/>
            <person name="Cheng J."/>
            <person name="Dai P."/>
            <person name="Han X."/>
            <person name="Huang E."/>
            <person name="Gao Y."/>
            <person name="Liu J."/>
            <person name="Shao H."/>
            <person name="Ye R."/>
            <person name="Li L."/>
            <person name="Wei W."/>
            <person name="Wang X."/>
            <person name="Wang C."/>
            <person name="Yang T."/>
            <person name="Huo Q."/>
            <person name="Li W."/>
            <person name="Guo W."/>
            <person name="Chen H."/>
            <person name="Zhou L."/>
            <person name="Ni X."/>
            <person name="Tian J."/>
            <person name="Zhou Y."/>
            <person name="Sheng Y."/>
            <person name="Liu T."/>
            <person name="Pan Y."/>
            <person name="Xia L."/>
            <person name="Li J."/>
            <person name="Zhao F."/>
            <person name="Cao W."/>
        </authorList>
    </citation>
    <scope>NUCLEOTIDE SEQUENCE</scope>
    <source>
        <strain evidence="1">Hyas-2018</strain>
    </source>
</reference>
<evidence type="ECO:0000313" key="1">
    <source>
        <dbReference type="EMBL" id="KAH6946113.1"/>
    </source>
</evidence>
<dbReference type="Proteomes" id="UP000821845">
    <property type="component" value="Chromosome 1"/>
</dbReference>